<organism evidence="2 3">
    <name type="scientific">Agreia pratensis</name>
    <dbReference type="NCBI Taxonomy" id="150121"/>
    <lineage>
        <taxon>Bacteria</taxon>
        <taxon>Bacillati</taxon>
        <taxon>Actinomycetota</taxon>
        <taxon>Actinomycetes</taxon>
        <taxon>Micrococcales</taxon>
        <taxon>Microbacteriaceae</taxon>
        <taxon>Agreia</taxon>
    </lineage>
</organism>
<gene>
    <name evidence="2" type="ORF">SAMN06296010_1566</name>
</gene>
<dbReference type="OrthoDB" id="69852at2"/>
<dbReference type="InterPro" id="IPR000835">
    <property type="entry name" value="HTH_MarR-typ"/>
</dbReference>
<sequence length="139" mass="15808">MQEWPTGRLLATASRLVEHAWTERLDEIGLTHAGLVVLHLLQETPRSQKDLARLARVENQTISRTLERLQREGFVERVSDPSDRRRHIVTVTPAGIDVWNSARTLERDMMPEVDEPEVLRSALLAIIASSAAKRWEPNA</sequence>
<dbReference type="Proteomes" id="UP000193244">
    <property type="component" value="Unassembled WGS sequence"/>
</dbReference>
<accession>A0A1X7JNU2</accession>
<proteinExistence type="predicted"/>
<protein>
    <submittedName>
        <fullName evidence="2">Transcriptional regulator, MarR family</fullName>
    </submittedName>
</protein>
<dbReference type="InterPro" id="IPR039422">
    <property type="entry name" value="MarR/SlyA-like"/>
</dbReference>
<evidence type="ECO:0000313" key="3">
    <source>
        <dbReference type="Proteomes" id="UP000193244"/>
    </source>
</evidence>
<reference evidence="3" key="1">
    <citation type="submission" date="2017-04" db="EMBL/GenBank/DDBJ databases">
        <authorList>
            <person name="Varghese N."/>
            <person name="Submissions S."/>
        </authorList>
    </citation>
    <scope>NUCLEOTIDE SEQUENCE [LARGE SCALE GENOMIC DNA]</scope>
    <source>
        <strain evidence="3">VKM Ac-2510</strain>
    </source>
</reference>
<evidence type="ECO:0000259" key="1">
    <source>
        <dbReference type="PROSITE" id="PS50995"/>
    </source>
</evidence>
<evidence type="ECO:0000313" key="2">
    <source>
        <dbReference type="EMBL" id="SMG29337.1"/>
    </source>
</evidence>
<dbReference type="PANTHER" id="PTHR33164">
    <property type="entry name" value="TRANSCRIPTIONAL REGULATOR, MARR FAMILY"/>
    <property type="match status" value="1"/>
</dbReference>
<dbReference type="SMART" id="SM00347">
    <property type="entry name" value="HTH_MARR"/>
    <property type="match status" value="1"/>
</dbReference>
<keyword evidence="3" id="KW-1185">Reference proteome</keyword>
<dbReference type="PANTHER" id="PTHR33164:SF43">
    <property type="entry name" value="HTH-TYPE TRANSCRIPTIONAL REPRESSOR YETL"/>
    <property type="match status" value="1"/>
</dbReference>
<dbReference type="EMBL" id="FXAY01000002">
    <property type="protein sequence ID" value="SMG29337.1"/>
    <property type="molecule type" value="Genomic_DNA"/>
</dbReference>
<dbReference type="PROSITE" id="PS50995">
    <property type="entry name" value="HTH_MARR_2"/>
    <property type="match status" value="1"/>
</dbReference>
<dbReference type="InterPro" id="IPR036390">
    <property type="entry name" value="WH_DNA-bd_sf"/>
</dbReference>
<dbReference type="Pfam" id="PF12802">
    <property type="entry name" value="MarR_2"/>
    <property type="match status" value="1"/>
</dbReference>
<feature type="domain" description="HTH marR-type" evidence="1">
    <location>
        <begin position="3"/>
        <end position="139"/>
    </location>
</feature>
<dbReference type="Gene3D" id="1.10.10.10">
    <property type="entry name" value="Winged helix-like DNA-binding domain superfamily/Winged helix DNA-binding domain"/>
    <property type="match status" value="1"/>
</dbReference>
<dbReference type="InterPro" id="IPR036388">
    <property type="entry name" value="WH-like_DNA-bd_sf"/>
</dbReference>
<dbReference type="SUPFAM" id="SSF46785">
    <property type="entry name" value="Winged helix' DNA-binding domain"/>
    <property type="match status" value="1"/>
</dbReference>
<dbReference type="GO" id="GO:0006950">
    <property type="term" value="P:response to stress"/>
    <property type="evidence" value="ECO:0007669"/>
    <property type="project" value="TreeGrafter"/>
</dbReference>
<name>A0A1X7JNU2_9MICO</name>
<dbReference type="STRING" id="150121.SAMN06296010_1566"/>
<dbReference type="AlphaFoldDB" id="A0A1X7JNU2"/>
<dbReference type="PRINTS" id="PR00598">
    <property type="entry name" value="HTHMARR"/>
</dbReference>
<dbReference type="GO" id="GO:0003700">
    <property type="term" value="F:DNA-binding transcription factor activity"/>
    <property type="evidence" value="ECO:0007669"/>
    <property type="project" value="InterPro"/>
</dbReference>